<feature type="chain" id="PRO_5047410208" evidence="1">
    <location>
        <begin position="27"/>
        <end position="461"/>
    </location>
</feature>
<evidence type="ECO:0000313" key="4">
    <source>
        <dbReference type="Proteomes" id="UP001165367"/>
    </source>
</evidence>
<dbReference type="InterPro" id="IPR025388">
    <property type="entry name" value="Alginate_export_dom"/>
</dbReference>
<dbReference type="Gene3D" id="2.40.160.100">
    <property type="match status" value="1"/>
</dbReference>
<keyword evidence="4" id="KW-1185">Reference proteome</keyword>
<dbReference type="EMBL" id="JAKLTR010000021">
    <property type="protein sequence ID" value="MCG2617436.1"/>
    <property type="molecule type" value="Genomic_DNA"/>
</dbReference>
<evidence type="ECO:0000259" key="2">
    <source>
        <dbReference type="Pfam" id="PF13372"/>
    </source>
</evidence>
<gene>
    <name evidence="3" type="ORF">LZZ85_24270</name>
</gene>
<accession>A0ABS9KYM1</accession>
<dbReference type="Pfam" id="PF13372">
    <property type="entry name" value="Alginate_exp"/>
    <property type="match status" value="1"/>
</dbReference>
<reference evidence="3" key="1">
    <citation type="submission" date="2022-01" db="EMBL/GenBank/DDBJ databases">
        <authorList>
            <person name="Jo J.-H."/>
            <person name="Im W.-T."/>
        </authorList>
    </citation>
    <scope>NUCLEOTIDE SEQUENCE</scope>
    <source>
        <strain evidence="3">NA20</strain>
    </source>
</reference>
<keyword evidence="1" id="KW-0732">Signal</keyword>
<feature type="domain" description="Alginate export" evidence="2">
    <location>
        <begin position="67"/>
        <end position="443"/>
    </location>
</feature>
<proteinExistence type="predicted"/>
<evidence type="ECO:0000313" key="3">
    <source>
        <dbReference type="EMBL" id="MCG2617436.1"/>
    </source>
</evidence>
<name>A0ABS9KYM1_9BACT</name>
<protein>
    <submittedName>
        <fullName evidence="3">Alginate export family protein</fullName>
    </submittedName>
</protein>
<organism evidence="3 4">
    <name type="scientific">Terrimonas ginsenosidimutans</name>
    <dbReference type="NCBI Taxonomy" id="2908004"/>
    <lineage>
        <taxon>Bacteria</taxon>
        <taxon>Pseudomonadati</taxon>
        <taxon>Bacteroidota</taxon>
        <taxon>Chitinophagia</taxon>
        <taxon>Chitinophagales</taxon>
        <taxon>Chitinophagaceae</taxon>
        <taxon>Terrimonas</taxon>
    </lineage>
</organism>
<sequence length="461" mass="52503">MIRENTVKRYLCVMLAIIFIQPQLQAQVKPFKALRYDEDYSYLSKDTSDNWYHRMKYSRLSAAGSSYVSIGGEARIQYFNLKNEDWGDAVRDKDGFVLSRYLFHADLHAGKKFRLFTQLQSSLASGKPSFSPVEQNEMELHQAFADFNSKVGSGNWLLRFGRQEMSYGSQRLISVRELPNNRQSFDGLKTSWKNELYQLDMFYTYYVQAKKGIFNDGVNDDIRLWGAYLTRNKVRALQNIDLYYLGIRKRSALFVDGSATELRHSVGTRIWQNKTNWQYDLEGVYQWGGFGQHTISAWTASANVSHTFPSSKMKPVLGLKAEIISGDRQTGDGRLNTFNPLFPKGAYFGLAALIGPSNLLDIHPYIELAVAKDLSWQTDYDVFWRKSIEDGIYGPNVQIIYPAGVSAKHIGQQLGTALVYTPNQFLNLRGEFTWFNAGGYLKQSGAGKDILMAGATVQFKF</sequence>
<dbReference type="InterPro" id="IPR053728">
    <property type="entry name" value="Alginate_Permeability_Chnl"/>
</dbReference>
<dbReference type="Proteomes" id="UP001165367">
    <property type="component" value="Unassembled WGS sequence"/>
</dbReference>
<feature type="signal peptide" evidence="1">
    <location>
        <begin position="1"/>
        <end position="26"/>
    </location>
</feature>
<dbReference type="RefSeq" id="WP_237876190.1">
    <property type="nucleotide sequence ID" value="NZ_JAKLTR010000021.1"/>
</dbReference>
<evidence type="ECO:0000256" key="1">
    <source>
        <dbReference type="SAM" id="SignalP"/>
    </source>
</evidence>
<comment type="caution">
    <text evidence="3">The sequence shown here is derived from an EMBL/GenBank/DDBJ whole genome shotgun (WGS) entry which is preliminary data.</text>
</comment>